<evidence type="ECO:0000313" key="2">
    <source>
        <dbReference type="Proteomes" id="UP000193465"/>
    </source>
</evidence>
<dbReference type="AlphaFoldDB" id="A0A1X1TTV1"/>
<evidence type="ECO:0000313" key="1">
    <source>
        <dbReference type="EMBL" id="ORV47818.1"/>
    </source>
</evidence>
<organism evidence="1 2">
    <name type="scientific">Mycolicibacter engbaekii</name>
    <dbReference type="NCBI Taxonomy" id="188915"/>
    <lineage>
        <taxon>Bacteria</taxon>
        <taxon>Bacillati</taxon>
        <taxon>Actinomycetota</taxon>
        <taxon>Actinomycetes</taxon>
        <taxon>Mycobacteriales</taxon>
        <taxon>Mycobacteriaceae</taxon>
        <taxon>Mycolicibacter</taxon>
    </lineage>
</organism>
<accession>A0A1X1TTV1</accession>
<proteinExistence type="predicted"/>
<dbReference type="Proteomes" id="UP000193465">
    <property type="component" value="Unassembled WGS sequence"/>
</dbReference>
<dbReference type="EMBL" id="LQOT01000027">
    <property type="protein sequence ID" value="ORV47818.1"/>
    <property type="molecule type" value="Genomic_DNA"/>
</dbReference>
<protein>
    <submittedName>
        <fullName evidence="1">Uncharacterized protein</fullName>
    </submittedName>
</protein>
<sequence length="287" mass="31284">MSADVVYEIVRYDGEGDDALLLERLQLRQTAGKFLMRDASGNETPCAGANIASVLSSTQSLRRIGAGETVRIRCAPEVVAQLPFVLEPIRSGKDSSGNYATVNGAPWAAYRTVDDDYIMMPGSDEDEEPDMSPCWAEHGMEEGEWNPLMGYTSIGLALPGVAVEYGRYDHGGIDSSSAVAVRPFDDFATAFADWLVEGSVHEGLWGGDSAPYSPTVQLFADAADAKDRRGVWSSEMDDEDEDESESLYASAYLKLHLSAELIEQVRASLRSRDPAYAEILDRDVPSH</sequence>
<gene>
    <name evidence="1" type="ORF">AWC02_08225</name>
</gene>
<keyword evidence="2" id="KW-1185">Reference proteome</keyword>
<dbReference type="RefSeq" id="WP_085128247.1">
    <property type="nucleotide sequence ID" value="NZ_LQOT01000027.1"/>
</dbReference>
<reference evidence="1 2" key="1">
    <citation type="submission" date="2016-01" db="EMBL/GenBank/DDBJ databases">
        <title>The new phylogeny of the genus Mycobacterium.</title>
        <authorList>
            <person name="Tarcisio F."/>
            <person name="Conor M."/>
            <person name="Antonella G."/>
            <person name="Elisabetta G."/>
            <person name="Giulia F.S."/>
            <person name="Sara T."/>
            <person name="Anna F."/>
            <person name="Clotilde B."/>
            <person name="Roberto B."/>
            <person name="Veronica D.S."/>
            <person name="Fabio R."/>
            <person name="Monica P."/>
            <person name="Olivier J."/>
            <person name="Enrico T."/>
            <person name="Nicola S."/>
        </authorList>
    </citation>
    <scope>NUCLEOTIDE SEQUENCE [LARGE SCALE GENOMIC DNA]</scope>
    <source>
        <strain evidence="1 2">ATCC 27353</strain>
    </source>
</reference>
<comment type="caution">
    <text evidence="1">The sequence shown here is derived from an EMBL/GenBank/DDBJ whole genome shotgun (WGS) entry which is preliminary data.</text>
</comment>
<name>A0A1X1TTV1_9MYCO</name>